<evidence type="ECO:0008006" key="3">
    <source>
        <dbReference type="Google" id="ProtNLM"/>
    </source>
</evidence>
<comment type="caution">
    <text evidence="1">The sequence shown here is derived from an EMBL/GenBank/DDBJ whole genome shotgun (WGS) entry which is preliminary data.</text>
</comment>
<dbReference type="Pfam" id="PF14290">
    <property type="entry name" value="SDH5_plant"/>
    <property type="match status" value="1"/>
</dbReference>
<dbReference type="Gramene" id="GBG59466">
    <property type="protein sequence ID" value="GBG59466"/>
    <property type="gene ID" value="CBR_g38490"/>
</dbReference>
<sequence>MAVVAHTSRFLMKRVLSSCALGAPLSISRSSSSALEVLFGGNKLAAAQTSTGMPSVTYYLRHFVSLPDAVEGPRAKIASLHVSTPSVGAAPHLRRCVEAKPGWQLHQQRFTGSVTPPQDISPEFRAALNALLGDDWVHISDETREMVEKTLRINSSDVAGKEHLQNAWRAARAVEIFCEKLGALRGALDEVAGASGDKVKNLPEDLENALEVATEKFHKYVSSFSDDELWLKKAVELAIGGMFVQIKQRCSNLGPEWGKVSLLATSGLSGSYIERRAAAGA</sequence>
<dbReference type="EMBL" id="BFEA01000004">
    <property type="protein sequence ID" value="GBG59466.1"/>
    <property type="molecule type" value="Genomic_DNA"/>
</dbReference>
<organism evidence="1 2">
    <name type="scientific">Chara braunii</name>
    <name type="common">Braun's stonewort</name>
    <dbReference type="NCBI Taxonomy" id="69332"/>
    <lineage>
        <taxon>Eukaryota</taxon>
        <taxon>Viridiplantae</taxon>
        <taxon>Streptophyta</taxon>
        <taxon>Charophyceae</taxon>
        <taxon>Charales</taxon>
        <taxon>Characeae</taxon>
        <taxon>Chara</taxon>
    </lineage>
</organism>
<accession>A0A388JNR9</accession>
<dbReference type="GO" id="GO:0045273">
    <property type="term" value="C:respiratory chain complex II (succinate dehydrogenase)"/>
    <property type="evidence" value="ECO:0007669"/>
    <property type="project" value="EnsemblPlants"/>
</dbReference>
<dbReference type="AlphaFoldDB" id="A0A388JNR9"/>
<keyword evidence="2" id="KW-1185">Reference proteome</keyword>
<gene>
    <name evidence="1" type="ORF">CBR_g38490</name>
</gene>
<evidence type="ECO:0000313" key="2">
    <source>
        <dbReference type="Proteomes" id="UP000265515"/>
    </source>
</evidence>
<dbReference type="STRING" id="69332.A0A388JNR9"/>
<proteinExistence type="predicted"/>
<protein>
    <recommendedName>
        <fullName evidence="3">Succinate dehydrogenase subunit 5, mitochondrial</fullName>
    </recommendedName>
</protein>
<dbReference type="Proteomes" id="UP000265515">
    <property type="component" value="Unassembled WGS sequence"/>
</dbReference>
<name>A0A388JNR9_CHABU</name>
<evidence type="ECO:0000313" key="1">
    <source>
        <dbReference type="EMBL" id="GBG59466.1"/>
    </source>
</evidence>
<reference evidence="1 2" key="1">
    <citation type="journal article" date="2018" name="Cell">
        <title>The Chara Genome: Secondary Complexity and Implications for Plant Terrestrialization.</title>
        <authorList>
            <person name="Nishiyama T."/>
            <person name="Sakayama H."/>
            <person name="Vries J.D."/>
            <person name="Buschmann H."/>
            <person name="Saint-Marcoux D."/>
            <person name="Ullrich K.K."/>
            <person name="Haas F.B."/>
            <person name="Vanderstraeten L."/>
            <person name="Becker D."/>
            <person name="Lang D."/>
            <person name="Vosolsobe S."/>
            <person name="Rombauts S."/>
            <person name="Wilhelmsson P.K.I."/>
            <person name="Janitza P."/>
            <person name="Kern R."/>
            <person name="Heyl A."/>
            <person name="Rumpler F."/>
            <person name="Villalobos L.I.A.C."/>
            <person name="Clay J.M."/>
            <person name="Skokan R."/>
            <person name="Toyoda A."/>
            <person name="Suzuki Y."/>
            <person name="Kagoshima H."/>
            <person name="Schijlen E."/>
            <person name="Tajeshwar N."/>
            <person name="Catarino B."/>
            <person name="Hetherington A.J."/>
            <person name="Saltykova A."/>
            <person name="Bonnot C."/>
            <person name="Breuninger H."/>
            <person name="Symeonidi A."/>
            <person name="Radhakrishnan G.V."/>
            <person name="Van Nieuwerburgh F."/>
            <person name="Deforce D."/>
            <person name="Chang C."/>
            <person name="Karol K.G."/>
            <person name="Hedrich R."/>
            <person name="Ulvskov P."/>
            <person name="Glockner G."/>
            <person name="Delwiche C.F."/>
            <person name="Petrasek J."/>
            <person name="Van de Peer Y."/>
            <person name="Friml J."/>
            <person name="Beilby M."/>
            <person name="Dolan L."/>
            <person name="Kohara Y."/>
            <person name="Sugano S."/>
            <person name="Fujiyama A."/>
            <person name="Delaux P.-M."/>
            <person name="Quint M."/>
            <person name="TheiBen G."/>
            <person name="Hagemann M."/>
            <person name="Harholt J."/>
            <person name="Dunand C."/>
            <person name="Zachgo S."/>
            <person name="Langdale J."/>
            <person name="Maumus F."/>
            <person name="Straeten D.V.D."/>
            <person name="Gould S.B."/>
            <person name="Rensing S.A."/>
        </authorList>
    </citation>
    <scope>NUCLEOTIDE SEQUENCE [LARGE SCALE GENOMIC DNA]</scope>
    <source>
        <strain evidence="1 2">S276</strain>
    </source>
</reference>
<dbReference type="PANTHER" id="PTHR36139:SF1">
    <property type="entry name" value="SUCCINATE DEHYDROGENASE SUBUNIT 5, MITOCHONDRIAL"/>
    <property type="match status" value="1"/>
</dbReference>
<dbReference type="OrthoDB" id="1910373at2759"/>
<dbReference type="InterPro" id="IPR025397">
    <property type="entry name" value="SDH5"/>
</dbReference>
<dbReference type="GO" id="GO:0006099">
    <property type="term" value="P:tricarboxylic acid cycle"/>
    <property type="evidence" value="ECO:0007669"/>
    <property type="project" value="InterPro"/>
</dbReference>
<dbReference type="PANTHER" id="PTHR36139">
    <property type="entry name" value="SUCCINATE DEHYDROGENASE SUBUNIT 5, MITOCHONDRIAL"/>
    <property type="match status" value="1"/>
</dbReference>